<dbReference type="SUPFAM" id="SSF56176">
    <property type="entry name" value="FAD-binding/transporter-associated domain-like"/>
    <property type="match status" value="1"/>
</dbReference>
<dbReference type="InterPro" id="IPR011601">
    <property type="entry name" value="MurB_C"/>
</dbReference>
<dbReference type="GO" id="GO:0051301">
    <property type="term" value="P:cell division"/>
    <property type="evidence" value="ECO:0007669"/>
    <property type="project" value="UniProtKB-KW"/>
</dbReference>
<reference evidence="21" key="1">
    <citation type="journal article" date="2014" name="Int. J. Syst. Evol. Microbiol.">
        <title>Complete genome sequence of Corynebacterium casei LMG S-19264T (=DSM 44701T), isolated from a smear-ripened cheese.</title>
        <authorList>
            <consortium name="US DOE Joint Genome Institute (JGI-PGF)"/>
            <person name="Walter F."/>
            <person name="Albersmeier A."/>
            <person name="Kalinowski J."/>
            <person name="Ruckert C."/>
        </authorList>
    </citation>
    <scope>NUCLEOTIDE SEQUENCE</scope>
    <source>
        <strain evidence="21">KCTC 32501</strain>
    </source>
</reference>
<keyword evidence="8 19" id="KW-0132">Cell division</keyword>
<dbReference type="GO" id="GO:0005829">
    <property type="term" value="C:cytosol"/>
    <property type="evidence" value="ECO:0007669"/>
    <property type="project" value="TreeGrafter"/>
</dbReference>
<dbReference type="PANTHER" id="PTHR21071">
    <property type="entry name" value="UDP-N-ACETYLENOLPYRUVOYLGLUCOSAMINE REDUCTASE"/>
    <property type="match status" value="1"/>
</dbReference>
<dbReference type="HAMAP" id="MF_00037">
    <property type="entry name" value="MurB"/>
    <property type="match status" value="1"/>
</dbReference>
<dbReference type="GO" id="GO:0008762">
    <property type="term" value="F:UDP-N-acetylmuramate dehydrogenase activity"/>
    <property type="evidence" value="ECO:0007669"/>
    <property type="project" value="UniProtKB-UniRule"/>
</dbReference>
<dbReference type="InterPro" id="IPR036635">
    <property type="entry name" value="MurB_C_sf"/>
</dbReference>
<gene>
    <name evidence="19 21" type="primary">murB</name>
    <name evidence="21" type="ORF">GCM10009007_14730</name>
</gene>
<evidence type="ECO:0000256" key="13">
    <source>
        <dbReference type="ARBA" id="ARBA00022984"/>
    </source>
</evidence>
<comment type="subcellular location">
    <subcellularLocation>
        <location evidence="3 19">Cytoplasm</location>
    </subcellularLocation>
</comment>
<keyword evidence="11 19" id="KW-0521">NADP</keyword>
<feature type="active site" evidence="19">
    <location>
        <position position="165"/>
    </location>
</feature>
<dbReference type="SUPFAM" id="SSF56194">
    <property type="entry name" value="Uridine diphospho-N-Acetylenolpyruvylglucosamine reductase, MurB, C-terminal domain"/>
    <property type="match status" value="1"/>
</dbReference>
<evidence type="ECO:0000256" key="6">
    <source>
        <dbReference type="ARBA" id="ARBA00015188"/>
    </source>
</evidence>
<evidence type="ECO:0000256" key="4">
    <source>
        <dbReference type="ARBA" id="ARBA00004752"/>
    </source>
</evidence>
<keyword evidence="9 19" id="KW-0285">Flavoprotein</keyword>
<dbReference type="InterPro" id="IPR016167">
    <property type="entry name" value="FAD-bd_PCMH_sub1"/>
</dbReference>
<sequence length="349" mass="38101">MNEFLPQRDVDLTSLNTLGFSVCAHRYVAIRSARELSSYFKAYPDEDCFVLGGGSNLVLTRDIDATVLHMQSRGVAVYEETDTHVVVGVQAGEIWHDFVMASVARGWFGLENLALIPGTVGACPVQNIGAYGVEIKDALHKVKAWDRLTQSWVWFDNAQCEFSYRDSVFKHAFLDEACTQSRYVISKVFFKLLKDKTQWQPKIGYGDVATRVADLAAGGEVTAVHVAQAIIEIRSTKLPDPKVLGNTGSFFKNPIVDAALAAQLKTTHPNAPMYPQPDGTVKIAAGWLIEQAGFKGLRDGAVGVYEKQALVLVHHGGGTGAELMALAQRISAAVFTQFGVRISPEPMVI</sequence>
<dbReference type="NCBIfam" id="NF000755">
    <property type="entry name" value="PRK00046.1"/>
    <property type="match status" value="1"/>
</dbReference>
<dbReference type="Pfam" id="PF01565">
    <property type="entry name" value="FAD_binding_4"/>
    <property type="match status" value="1"/>
</dbReference>
<evidence type="ECO:0000256" key="14">
    <source>
        <dbReference type="ARBA" id="ARBA00023002"/>
    </source>
</evidence>
<dbReference type="NCBIfam" id="NF010478">
    <property type="entry name" value="PRK13903.1"/>
    <property type="match status" value="1"/>
</dbReference>
<dbReference type="InterPro" id="IPR016166">
    <property type="entry name" value="FAD-bd_PCMH"/>
</dbReference>
<name>A0A8J3G0R7_9BURK</name>
<dbReference type="InterPro" id="IPR006094">
    <property type="entry name" value="Oxid_FAD_bind_N"/>
</dbReference>
<feature type="active site" description="Proton donor" evidence="19">
    <location>
        <position position="249"/>
    </location>
</feature>
<keyword evidence="12 19" id="KW-0133">Cell shape</keyword>
<organism evidence="21 22">
    <name type="scientific">Formosimonas limnophila</name>
    <dbReference type="NCBI Taxonomy" id="1384487"/>
    <lineage>
        <taxon>Bacteria</taxon>
        <taxon>Pseudomonadati</taxon>
        <taxon>Pseudomonadota</taxon>
        <taxon>Betaproteobacteria</taxon>
        <taxon>Burkholderiales</taxon>
        <taxon>Burkholderiaceae</taxon>
        <taxon>Formosimonas</taxon>
    </lineage>
</organism>
<evidence type="ECO:0000313" key="22">
    <source>
        <dbReference type="Proteomes" id="UP000614287"/>
    </source>
</evidence>
<evidence type="ECO:0000256" key="12">
    <source>
        <dbReference type="ARBA" id="ARBA00022960"/>
    </source>
</evidence>
<comment type="cofactor">
    <cofactor evidence="1 19">
        <name>FAD</name>
        <dbReference type="ChEBI" id="CHEBI:57692"/>
    </cofactor>
</comment>
<dbReference type="Pfam" id="PF02873">
    <property type="entry name" value="MurB_C"/>
    <property type="match status" value="1"/>
</dbReference>
<comment type="caution">
    <text evidence="21">The sequence shown here is derived from an EMBL/GenBank/DDBJ whole genome shotgun (WGS) entry which is preliminary data.</text>
</comment>
<evidence type="ECO:0000256" key="9">
    <source>
        <dbReference type="ARBA" id="ARBA00022630"/>
    </source>
</evidence>
<evidence type="ECO:0000256" key="11">
    <source>
        <dbReference type="ARBA" id="ARBA00022857"/>
    </source>
</evidence>
<evidence type="ECO:0000256" key="15">
    <source>
        <dbReference type="ARBA" id="ARBA00023306"/>
    </source>
</evidence>
<dbReference type="GO" id="GO:0071555">
    <property type="term" value="P:cell wall organization"/>
    <property type="evidence" value="ECO:0007669"/>
    <property type="project" value="UniProtKB-KW"/>
</dbReference>
<keyword evidence="14 19" id="KW-0560">Oxidoreductase</keyword>
<dbReference type="InterPro" id="IPR036318">
    <property type="entry name" value="FAD-bd_PCMH-like_sf"/>
</dbReference>
<dbReference type="NCBIfam" id="TIGR00179">
    <property type="entry name" value="murB"/>
    <property type="match status" value="1"/>
</dbReference>
<dbReference type="PANTHER" id="PTHR21071:SF4">
    <property type="entry name" value="UDP-N-ACETYLENOLPYRUVOYLGLUCOSAMINE REDUCTASE"/>
    <property type="match status" value="1"/>
</dbReference>
<accession>A0A8J3G0R7</accession>
<evidence type="ECO:0000313" key="21">
    <source>
        <dbReference type="EMBL" id="GHA74713.1"/>
    </source>
</evidence>
<evidence type="ECO:0000256" key="1">
    <source>
        <dbReference type="ARBA" id="ARBA00001974"/>
    </source>
</evidence>
<feature type="active site" evidence="19">
    <location>
        <position position="345"/>
    </location>
</feature>
<keyword evidence="10 19" id="KW-0274">FAD</keyword>
<comment type="similarity">
    <text evidence="19">Belongs to the MurB family.</text>
</comment>
<evidence type="ECO:0000256" key="7">
    <source>
        <dbReference type="ARBA" id="ARBA00022490"/>
    </source>
</evidence>
<evidence type="ECO:0000256" key="2">
    <source>
        <dbReference type="ARBA" id="ARBA00003921"/>
    </source>
</evidence>
<proteinExistence type="inferred from homology"/>
<evidence type="ECO:0000256" key="16">
    <source>
        <dbReference type="ARBA" id="ARBA00023316"/>
    </source>
</evidence>
<feature type="domain" description="FAD-binding PCMH-type" evidence="20">
    <location>
        <begin position="20"/>
        <end position="195"/>
    </location>
</feature>
<keyword evidence="22" id="KW-1185">Reference proteome</keyword>
<keyword evidence="7 19" id="KW-0963">Cytoplasm</keyword>
<protein>
    <recommendedName>
        <fullName evidence="6 19">UDP-N-acetylenolpyruvoylglucosamine reductase</fullName>
        <ecNumber evidence="5 19">1.3.1.98</ecNumber>
    </recommendedName>
    <alternativeName>
        <fullName evidence="17 19">UDP-N-acetylmuramate dehydrogenase</fullName>
    </alternativeName>
</protein>
<dbReference type="AlphaFoldDB" id="A0A8J3G0R7"/>
<dbReference type="PROSITE" id="PS51387">
    <property type="entry name" value="FAD_PCMH"/>
    <property type="match status" value="1"/>
</dbReference>
<dbReference type="EC" id="1.3.1.98" evidence="5 19"/>
<keyword evidence="13 19" id="KW-0573">Peptidoglycan synthesis</keyword>
<dbReference type="InterPro" id="IPR016169">
    <property type="entry name" value="FAD-bd_PCMH_sub2"/>
</dbReference>
<dbReference type="Proteomes" id="UP000614287">
    <property type="component" value="Unassembled WGS sequence"/>
</dbReference>
<evidence type="ECO:0000256" key="10">
    <source>
        <dbReference type="ARBA" id="ARBA00022827"/>
    </source>
</evidence>
<comment type="catalytic activity">
    <reaction evidence="18 19">
        <text>UDP-N-acetyl-alpha-D-muramate + NADP(+) = UDP-N-acetyl-3-O-(1-carboxyvinyl)-alpha-D-glucosamine + NADPH + H(+)</text>
        <dbReference type="Rhea" id="RHEA:12248"/>
        <dbReference type="ChEBI" id="CHEBI:15378"/>
        <dbReference type="ChEBI" id="CHEBI:57783"/>
        <dbReference type="ChEBI" id="CHEBI:58349"/>
        <dbReference type="ChEBI" id="CHEBI:68483"/>
        <dbReference type="ChEBI" id="CHEBI:70757"/>
        <dbReference type="EC" id="1.3.1.98"/>
    </reaction>
</comment>
<dbReference type="GO" id="GO:0008360">
    <property type="term" value="P:regulation of cell shape"/>
    <property type="evidence" value="ECO:0007669"/>
    <property type="project" value="UniProtKB-KW"/>
</dbReference>
<evidence type="ECO:0000256" key="5">
    <source>
        <dbReference type="ARBA" id="ARBA00012518"/>
    </source>
</evidence>
<comment type="pathway">
    <text evidence="4 19">Cell wall biogenesis; peptidoglycan biosynthesis.</text>
</comment>
<comment type="function">
    <text evidence="2 19">Cell wall formation.</text>
</comment>
<dbReference type="Gene3D" id="3.90.78.10">
    <property type="entry name" value="UDP-N-acetylenolpyruvoylglucosamine reductase, C-terminal domain"/>
    <property type="match status" value="1"/>
</dbReference>
<evidence type="ECO:0000256" key="18">
    <source>
        <dbReference type="ARBA" id="ARBA00048914"/>
    </source>
</evidence>
<evidence type="ECO:0000256" key="19">
    <source>
        <dbReference type="HAMAP-Rule" id="MF_00037"/>
    </source>
</evidence>
<reference evidence="21" key="2">
    <citation type="submission" date="2020-09" db="EMBL/GenBank/DDBJ databases">
        <authorList>
            <person name="Sun Q."/>
            <person name="Kim S."/>
        </authorList>
    </citation>
    <scope>NUCLEOTIDE SEQUENCE</scope>
    <source>
        <strain evidence="21">KCTC 32501</strain>
    </source>
</reference>
<dbReference type="EMBL" id="BMZG01000007">
    <property type="protein sequence ID" value="GHA74713.1"/>
    <property type="molecule type" value="Genomic_DNA"/>
</dbReference>
<evidence type="ECO:0000259" key="20">
    <source>
        <dbReference type="PROSITE" id="PS51387"/>
    </source>
</evidence>
<dbReference type="GO" id="GO:0071949">
    <property type="term" value="F:FAD binding"/>
    <property type="evidence" value="ECO:0007669"/>
    <property type="project" value="InterPro"/>
</dbReference>
<evidence type="ECO:0000256" key="8">
    <source>
        <dbReference type="ARBA" id="ARBA00022618"/>
    </source>
</evidence>
<dbReference type="GO" id="GO:0009252">
    <property type="term" value="P:peptidoglycan biosynthetic process"/>
    <property type="evidence" value="ECO:0007669"/>
    <property type="project" value="UniProtKB-UniRule"/>
</dbReference>
<evidence type="ECO:0000256" key="3">
    <source>
        <dbReference type="ARBA" id="ARBA00004496"/>
    </source>
</evidence>
<dbReference type="InterPro" id="IPR003170">
    <property type="entry name" value="MurB"/>
</dbReference>
<evidence type="ECO:0000256" key="17">
    <source>
        <dbReference type="ARBA" id="ARBA00031026"/>
    </source>
</evidence>
<dbReference type="UniPathway" id="UPA00219"/>
<keyword evidence="15 19" id="KW-0131">Cell cycle</keyword>
<keyword evidence="16 19" id="KW-0961">Cell wall biogenesis/degradation</keyword>
<dbReference type="Gene3D" id="3.30.465.10">
    <property type="match status" value="1"/>
</dbReference>
<dbReference type="RefSeq" id="WP_189493303.1">
    <property type="nucleotide sequence ID" value="NZ_BMZG01000007.1"/>
</dbReference>
<dbReference type="Gene3D" id="3.30.43.10">
    <property type="entry name" value="Uridine Diphospho-n-acetylenolpyruvylglucosamine Reductase, domain 2"/>
    <property type="match status" value="1"/>
</dbReference>